<name>A0ABS4PY28_9PSEU</name>
<protein>
    <submittedName>
        <fullName evidence="1">Acyl carrier protein</fullName>
    </submittedName>
</protein>
<dbReference type="RefSeq" id="WP_209667370.1">
    <property type="nucleotide sequence ID" value="NZ_JAGGMS010000001.1"/>
</dbReference>
<organism evidence="1 2">
    <name type="scientific">Amycolatopsis magusensis</name>
    <dbReference type="NCBI Taxonomy" id="882444"/>
    <lineage>
        <taxon>Bacteria</taxon>
        <taxon>Bacillati</taxon>
        <taxon>Actinomycetota</taxon>
        <taxon>Actinomycetes</taxon>
        <taxon>Pseudonocardiales</taxon>
        <taxon>Pseudonocardiaceae</taxon>
        <taxon>Amycolatopsis</taxon>
    </lineage>
</organism>
<comment type="caution">
    <text evidence="1">The sequence shown here is derived from an EMBL/GenBank/DDBJ whole genome shotgun (WGS) entry which is preliminary data.</text>
</comment>
<gene>
    <name evidence="1" type="ORF">JOM49_005868</name>
</gene>
<dbReference type="Gene3D" id="1.10.1200.10">
    <property type="entry name" value="ACP-like"/>
    <property type="match status" value="1"/>
</dbReference>
<keyword evidence="2" id="KW-1185">Reference proteome</keyword>
<sequence length="91" mass="9618">MFADPSTIDDAVRDNLSRVLSTPVGPAELDPDRDLAEGYGLTSMQKVMFLMSACDDTGVGLEVFTEPDVAAMRTLRDVTTALAAHAGEGAE</sequence>
<evidence type="ECO:0000313" key="2">
    <source>
        <dbReference type="Proteomes" id="UP000741013"/>
    </source>
</evidence>
<accession>A0ABS4PY28</accession>
<dbReference type="Proteomes" id="UP000741013">
    <property type="component" value="Unassembled WGS sequence"/>
</dbReference>
<dbReference type="EMBL" id="JAGGMS010000001">
    <property type="protein sequence ID" value="MBP2184342.1"/>
    <property type="molecule type" value="Genomic_DNA"/>
</dbReference>
<proteinExistence type="predicted"/>
<evidence type="ECO:0000313" key="1">
    <source>
        <dbReference type="EMBL" id="MBP2184342.1"/>
    </source>
</evidence>
<dbReference type="SUPFAM" id="SSF47336">
    <property type="entry name" value="ACP-like"/>
    <property type="match status" value="1"/>
</dbReference>
<dbReference type="InterPro" id="IPR036736">
    <property type="entry name" value="ACP-like_sf"/>
</dbReference>
<reference evidence="1 2" key="1">
    <citation type="submission" date="2021-03" db="EMBL/GenBank/DDBJ databases">
        <title>Sequencing the genomes of 1000 actinobacteria strains.</title>
        <authorList>
            <person name="Klenk H.-P."/>
        </authorList>
    </citation>
    <scope>NUCLEOTIDE SEQUENCE [LARGE SCALE GENOMIC DNA]</scope>
    <source>
        <strain evidence="1 2">DSM 45510</strain>
    </source>
</reference>